<protein>
    <recommendedName>
        <fullName evidence="3">PepSY domain-containing protein</fullName>
    </recommendedName>
</protein>
<evidence type="ECO:0008006" key="3">
    <source>
        <dbReference type="Google" id="ProtNLM"/>
    </source>
</evidence>
<accession>A0ABT8CD92</accession>
<reference evidence="2" key="1">
    <citation type="journal article" date="2019" name="Int. J. Syst. Evol. Microbiol.">
        <title>The Global Catalogue of Microorganisms (GCM) 10K type strain sequencing project: providing services to taxonomists for standard genome sequencing and annotation.</title>
        <authorList>
            <consortium name="The Broad Institute Genomics Platform"/>
            <consortium name="The Broad Institute Genome Sequencing Center for Infectious Disease"/>
            <person name="Wu L."/>
            <person name="Ma J."/>
        </authorList>
    </citation>
    <scope>NUCLEOTIDE SEQUENCE [LARGE SCALE GENOMIC DNA]</scope>
    <source>
        <strain evidence="2">CECT 7706</strain>
    </source>
</reference>
<dbReference type="RefSeq" id="WP_163383334.1">
    <property type="nucleotide sequence ID" value="NZ_JAUFQS010000047.1"/>
</dbReference>
<organism evidence="1 2">
    <name type="scientific">Cyclobacterium jeungdonense</name>
    <dbReference type="NCBI Taxonomy" id="708087"/>
    <lineage>
        <taxon>Bacteria</taxon>
        <taxon>Pseudomonadati</taxon>
        <taxon>Bacteroidota</taxon>
        <taxon>Cytophagia</taxon>
        <taxon>Cytophagales</taxon>
        <taxon>Cyclobacteriaceae</taxon>
        <taxon>Cyclobacterium</taxon>
    </lineage>
</organism>
<evidence type="ECO:0000313" key="1">
    <source>
        <dbReference type="EMBL" id="MDN3690157.1"/>
    </source>
</evidence>
<evidence type="ECO:0000313" key="2">
    <source>
        <dbReference type="Proteomes" id="UP001236663"/>
    </source>
</evidence>
<gene>
    <name evidence="1" type="ORF">QWZ15_20215</name>
</gene>
<sequence length="82" mass="9327">MKKNNLKIPIKIAEYLKENFEPGFLFELVRTSRLDSQQVYDIEVIIDNTITKLRINENGTVIKGESEDIFPSDPSDTGEVPA</sequence>
<comment type="caution">
    <text evidence="1">The sequence shown here is derived from an EMBL/GenBank/DDBJ whole genome shotgun (WGS) entry which is preliminary data.</text>
</comment>
<keyword evidence="2" id="KW-1185">Reference proteome</keyword>
<dbReference type="Proteomes" id="UP001236663">
    <property type="component" value="Unassembled WGS sequence"/>
</dbReference>
<dbReference type="EMBL" id="JAUFQS010000047">
    <property type="protein sequence ID" value="MDN3690157.1"/>
    <property type="molecule type" value="Genomic_DNA"/>
</dbReference>
<name>A0ABT8CD92_9BACT</name>
<proteinExistence type="predicted"/>